<organism evidence="1 2">
    <name type="scientific">Racocetra fulgida</name>
    <dbReference type="NCBI Taxonomy" id="60492"/>
    <lineage>
        <taxon>Eukaryota</taxon>
        <taxon>Fungi</taxon>
        <taxon>Fungi incertae sedis</taxon>
        <taxon>Mucoromycota</taxon>
        <taxon>Glomeromycotina</taxon>
        <taxon>Glomeromycetes</taxon>
        <taxon>Diversisporales</taxon>
        <taxon>Gigasporaceae</taxon>
        <taxon>Racocetra</taxon>
    </lineage>
</organism>
<keyword evidence="2" id="KW-1185">Reference proteome</keyword>
<dbReference type="AlphaFoldDB" id="A0A9N9NJ65"/>
<dbReference type="Proteomes" id="UP000789396">
    <property type="component" value="Unassembled WGS sequence"/>
</dbReference>
<protein>
    <submittedName>
        <fullName evidence="1">10906_t:CDS:1</fullName>
    </submittedName>
</protein>
<feature type="non-terminal residue" evidence="1">
    <location>
        <position position="156"/>
    </location>
</feature>
<proteinExistence type="predicted"/>
<dbReference type="OrthoDB" id="2429015at2759"/>
<gene>
    <name evidence="1" type="ORF">RFULGI_LOCUS13005</name>
</gene>
<feature type="non-terminal residue" evidence="1">
    <location>
        <position position="1"/>
    </location>
</feature>
<dbReference type="EMBL" id="CAJVPZ010032837">
    <property type="protein sequence ID" value="CAG8742816.1"/>
    <property type="molecule type" value="Genomic_DNA"/>
</dbReference>
<sequence>WDLLNCISPILNDDITKEDCEDIKMELEFHLHLISTHNSMSQKVRNKASKRNNTATSSRIDNCDEVYNNMATSSSDYGLIAKNLLGELQIISSEVQSLLNFQEYIKHFQNLLIINEIMDLRPSSEFVLMCTEEEHYVKFIADMFGSIDNLFPEQAF</sequence>
<evidence type="ECO:0000313" key="2">
    <source>
        <dbReference type="Proteomes" id="UP000789396"/>
    </source>
</evidence>
<name>A0A9N9NJ65_9GLOM</name>
<evidence type="ECO:0000313" key="1">
    <source>
        <dbReference type="EMBL" id="CAG8742816.1"/>
    </source>
</evidence>
<reference evidence="1" key="1">
    <citation type="submission" date="2021-06" db="EMBL/GenBank/DDBJ databases">
        <authorList>
            <person name="Kallberg Y."/>
            <person name="Tangrot J."/>
            <person name="Rosling A."/>
        </authorList>
    </citation>
    <scope>NUCLEOTIDE SEQUENCE</scope>
    <source>
        <strain evidence="1">IN212</strain>
    </source>
</reference>
<comment type="caution">
    <text evidence="1">The sequence shown here is derived from an EMBL/GenBank/DDBJ whole genome shotgun (WGS) entry which is preliminary data.</text>
</comment>
<accession>A0A9N9NJ65</accession>